<keyword evidence="7" id="KW-0482">Metalloprotease</keyword>
<dbReference type="GO" id="GO:0005886">
    <property type="term" value="C:plasma membrane"/>
    <property type="evidence" value="ECO:0007669"/>
    <property type="project" value="TreeGrafter"/>
</dbReference>
<evidence type="ECO:0000313" key="11">
    <source>
        <dbReference type="EMBL" id="ENY73098.1"/>
    </source>
</evidence>
<dbReference type="EMBL" id="APVG01000008">
    <property type="protein sequence ID" value="ENY73098.1"/>
    <property type="molecule type" value="Genomic_DNA"/>
</dbReference>
<evidence type="ECO:0000256" key="2">
    <source>
        <dbReference type="ARBA" id="ARBA00007357"/>
    </source>
</evidence>
<dbReference type="GO" id="GO:0046872">
    <property type="term" value="F:metal ion binding"/>
    <property type="evidence" value="ECO:0007669"/>
    <property type="project" value="UniProtKB-KW"/>
</dbReference>
<dbReference type="InterPro" id="IPR024079">
    <property type="entry name" value="MetalloPept_cat_dom_sf"/>
</dbReference>
<dbReference type="PROSITE" id="PS51885">
    <property type="entry name" value="NEPRILYSIN"/>
    <property type="match status" value="1"/>
</dbReference>
<dbReference type="PANTHER" id="PTHR11733:SF167">
    <property type="entry name" value="FI17812P1-RELATED"/>
    <property type="match status" value="1"/>
</dbReference>
<dbReference type="SUPFAM" id="SSF55486">
    <property type="entry name" value="Metalloproteases ('zincins'), catalytic domain"/>
    <property type="match status" value="1"/>
</dbReference>
<dbReference type="Pfam" id="PF05649">
    <property type="entry name" value="Peptidase_M13_N"/>
    <property type="match status" value="1"/>
</dbReference>
<dbReference type="RefSeq" id="WP_005349220.1">
    <property type="nucleotide sequence ID" value="NZ_APVG01000008.1"/>
</dbReference>
<feature type="domain" description="Peptidase M13 C-terminal" evidence="9">
    <location>
        <begin position="471"/>
        <end position="672"/>
    </location>
</feature>
<evidence type="ECO:0000256" key="3">
    <source>
        <dbReference type="ARBA" id="ARBA00022670"/>
    </source>
</evidence>
<proteinExistence type="inferred from homology"/>
<name>N9VNE3_9GAMM</name>
<dbReference type="PROSITE" id="PS51257">
    <property type="entry name" value="PROKAR_LIPOPROTEIN"/>
    <property type="match status" value="1"/>
</dbReference>
<evidence type="ECO:0000256" key="5">
    <source>
        <dbReference type="ARBA" id="ARBA00022801"/>
    </source>
</evidence>
<dbReference type="InterPro" id="IPR000718">
    <property type="entry name" value="Peptidase_M13"/>
</dbReference>
<keyword evidence="8" id="KW-0732">Signal</keyword>
<keyword evidence="3" id="KW-0645">Protease</keyword>
<evidence type="ECO:0000256" key="4">
    <source>
        <dbReference type="ARBA" id="ARBA00022723"/>
    </source>
</evidence>
<dbReference type="Proteomes" id="UP000023775">
    <property type="component" value="Unassembled WGS sequence"/>
</dbReference>
<evidence type="ECO:0000313" key="12">
    <source>
        <dbReference type="Proteomes" id="UP000023775"/>
    </source>
</evidence>
<feature type="signal peptide" evidence="8">
    <location>
        <begin position="1"/>
        <end position="23"/>
    </location>
</feature>
<evidence type="ECO:0000259" key="9">
    <source>
        <dbReference type="Pfam" id="PF01431"/>
    </source>
</evidence>
<dbReference type="GO" id="GO:0004222">
    <property type="term" value="F:metalloendopeptidase activity"/>
    <property type="evidence" value="ECO:0007669"/>
    <property type="project" value="InterPro"/>
</dbReference>
<dbReference type="InterPro" id="IPR018497">
    <property type="entry name" value="Peptidase_M13_C"/>
</dbReference>
<sequence length="675" mass="75442">MTHKLTLSASLVALALLAGCQSAPPRHSGLQDANMDLGVKPGDDFFRYANGHWLGTAQIPADRPADGAFYALRDRSLADVKVLVDEAVKANASQGNDQQIAALYQSFMDRSQRDALGMTPLAPLLAEIDKVKSHSDLAHAFARSARIGGGAPFAFWIGADEKDPDSYSVTLYQSGLGLPDRDYYLKDDAEARALQQKYQAHIAAMLARSGTPKAEAGAQAARILALETKLARLQWDNVTLRDREKGYNPKSQAELRQLASRFDWGRWLDDTGLAKQPRLIVGQPDYLAGVDALMQETPLADWRAYLRWHLISDWAPYLDKETDSLNFAFFGTTLSGTPQQRPDWERALGLLDEHLGEAVGERYVARYFPPAAKARMEQLVENLRTAYGESIRELDWMSEATKAKALEKLAKFRPKIGYPDKWKDYSAITLRADDLVGNLLRASEFEYADNLARLGKPVDRDEWHMTPQTVNAYYNPSNNEIVFPAAILQPPFFDMQADDAVNYGAIGGVIGHEMGHGFDDQGAKSDGDGVLTNWWSEQDLKEFRFRTSRLVAQYNRFEPIKGQNVNGAFTLGENIGDLGGLTIAHKAYQLSLDGEEAPVIDGYTGDQRFFLGWAQVWKGKYRPELMQMLLRSDPHSPPEYRVNGVLPNIPAFYEAFNVQPGDKLYLSPEKRVKIW</sequence>
<reference evidence="11 12" key="1">
    <citation type="journal article" date="2013" name="Genome Announc.">
        <title>Draft Genome Sequence of the Aeromonas diversa Type Strain.</title>
        <authorList>
            <person name="Farfan M."/>
            <person name="Spataro N."/>
            <person name="Sanglas A."/>
            <person name="Albarral V."/>
            <person name="Loren J.G."/>
            <person name="Bosch E."/>
            <person name="Fuste M.C."/>
        </authorList>
    </citation>
    <scope>NUCLEOTIDE SEQUENCE [LARGE SCALE GENOMIC DNA]</scope>
    <source>
        <strain evidence="11 12">2478-85</strain>
    </source>
</reference>
<dbReference type="CDD" id="cd08662">
    <property type="entry name" value="M13"/>
    <property type="match status" value="1"/>
</dbReference>
<feature type="domain" description="Peptidase M13 N-terminal" evidence="10">
    <location>
        <begin position="41"/>
        <end position="419"/>
    </location>
</feature>
<dbReference type="OrthoDB" id="9775677at2"/>
<dbReference type="GO" id="GO:0016485">
    <property type="term" value="P:protein processing"/>
    <property type="evidence" value="ECO:0007669"/>
    <property type="project" value="TreeGrafter"/>
</dbReference>
<dbReference type="InterPro" id="IPR042089">
    <property type="entry name" value="Peptidase_M13_dom_2"/>
</dbReference>
<dbReference type="PATRIC" id="fig|1268237.3.peg.978"/>
<dbReference type="PRINTS" id="PR00786">
    <property type="entry name" value="NEPRILYSIN"/>
</dbReference>
<dbReference type="Pfam" id="PF01431">
    <property type="entry name" value="Peptidase_M13"/>
    <property type="match status" value="1"/>
</dbReference>
<dbReference type="Gene3D" id="1.10.1380.10">
    <property type="entry name" value="Neutral endopeptidase , domain2"/>
    <property type="match status" value="1"/>
</dbReference>
<dbReference type="InterPro" id="IPR008753">
    <property type="entry name" value="Peptidase_M13_N"/>
</dbReference>
<keyword evidence="12" id="KW-1185">Reference proteome</keyword>
<keyword evidence="6" id="KW-0862">Zinc</keyword>
<protein>
    <submittedName>
        <fullName evidence="11">M13 family peptidase</fullName>
    </submittedName>
</protein>
<evidence type="ECO:0000256" key="1">
    <source>
        <dbReference type="ARBA" id="ARBA00001947"/>
    </source>
</evidence>
<comment type="similarity">
    <text evidence="2">Belongs to the peptidase M13 family.</text>
</comment>
<evidence type="ECO:0000256" key="8">
    <source>
        <dbReference type="SAM" id="SignalP"/>
    </source>
</evidence>
<organism evidence="11 12">
    <name type="scientific">Aeromonas diversa CDC 2478-85</name>
    <dbReference type="NCBI Taxonomy" id="1268237"/>
    <lineage>
        <taxon>Bacteria</taxon>
        <taxon>Pseudomonadati</taxon>
        <taxon>Pseudomonadota</taxon>
        <taxon>Gammaproteobacteria</taxon>
        <taxon>Aeromonadales</taxon>
        <taxon>Aeromonadaceae</taxon>
        <taxon>Aeromonas</taxon>
    </lineage>
</organism>
<keyword evidence="4" id="KW-0479">Metal-binding</keyword>
<evidence type="ECO:0000256" key="6">
    <source>
        <dbReference type="ARBA" id="ARBA00022833"/>
    </source>
</evidence>
<evidence type="ECO:0000256" key="7">
    <source>
        <dbReference type="ARBA" id="ARBA00023049"/>
    </source>
</evidence>
<dbReference type="eggNOG" id="COG3590">
    <property type="taxonomic scope" value="Bacteria"/>
</dbReference>
<dbReference type="Gene3D" id="3.40.390.10">
    <property type="entry name" value="Collagenase (Catalytic Domain)"/>
    <property type="match status" value="1"/>
</dbReference>
<feature type="chain" id="PRO_5004154601" evidence="8">
    <location>
        <begin position="24"/>
        <end position="675"/>
    </location>
</feature>
<keyword evidence="5" id="KW-0378">Hydrolase</keyword>
<dbReference type="PANTHER" id="PTHR11733">
    <property type="entry name" value="ZINC METALLOPROTEASE FAMILY M13 NEPRILYSIN-RELATED"/>
    <property type="match status" value="1"/>
</dbReference>
<comment type="caution">
    <text evidence="11">The sequence shown here is derived from an EMBL/GenBank/DDBJ whole genome shotgun (WGS) entry which is preliminary data.</text>
</comment>
<dbReference type="AlphaFoldDB" id="N9VNE3"/>
<accession>N9VNE3</accession>
<gene>
    <name evidence="11" type="ORF">G114_04976</name>
</gene>
<comment type="cofactor">
    <cofactor evidence="1">
        <name>Zn(2+)</name>
        <dbReference type="ChEBI" id="CHEBI:29105"/>
    </cofactor>
</comment>
<evidence type="ECO:0000259" key="10">
    <source>
        <dbReference type="Pfam" id="PF05649"/>
    </source>
</evidence>